<evidence type="ECO:0008006" key="4">
    <source>
        <dbReference type="Google" id="ProtNLM"/>
    </source>
</evidence>
<evidence type="ECO:0000313" key="2">
    <source>
        <dbReference type="EMBL" id="MDR7149564.1"/>
    </source>
</evidence>
<name>A0ABU1WK28_9BURK</name>
<keyword evidence="3" id="KW-1185">Reference proteome</keyword>
<organism evidence="2 3">
    <name type="scientific">Hydrogenophaga palleronii</name>
    <dbReference type="NCBI Taxonomy" id="65655"/>
    <lineage>
        <taxon>Bacteria</taxon>
        <taxon>Pseudomonadati</taxon>
        <taxon>Pseudomonadota</taxon>
        <taxon>Betaproteobacteria</taxon>
        <taxon>Burkholderiales</taxon>
        <taxon>Comamonadaceae</taxon>
        <taxon>Hydrogenophaga</taxon>
    </lineage>
</organism>
<feature type="transmembrane region" description="Helical" evidence="1">
    <location>
        <begin position="12"/>
        <end position="29"/>
    </location>
</feature>
<feature type="transmembrane region" description="Helical" evidence="1">
    <location>
        <begin position="108"/>
        <end position="130"/>
    </location>
</feature>
<dbReference type="EMBL" id="JAVDWU010000002">
    <property type="protein sequence ID" value="MDR7149564.1"/>
    <property type="molecule type" value="Genomic_DNA"/>
</dbReference>
<evidence type="ECO:0000313" key="3">
    <source>
        <dbReference type="Proteomes" id="UP001265700"/>
    </source>
</evidence>
<reference evidence="2 3" key="1">
    <citation type="submission" date="2023-07" db="EMBL/GenBank/DDBJ databases">
        <title>Sorghum-associated microbial communities from plants grown in Nebraska, USA.</title>
        <authorList>
            <person name="Schachtman D."/>
        </authorList>
    </citation>
    <scope>NUCLEOTIDE SEQUENCE [LARGE SCALE GENOMIC DNA]</scope>
    <source>
        <strain evidence="2 3">4249</strain>
    </source>
</reference>
<keyword evidence="1" id="KW-1133">Transmembrane helix</keyword>
<feature type="transmembrane region" description="Helical" evidence="1">
    <location>
        <begin position="41"/>
        <end position="64"/>
    </location>
</feature>
<evidence type="ECO:0000256" key="1">
    <source>
        <dbReference type="SAM" id="Phobius"/>
    </source>
</evidence>
<feature type="transmembrane region" description="Helical" evidence="1">
    <location>
        <begin position="76"/>
        <end position="96"/>
    </location>
</feature>
<keyword evidence="1" id="KW-0472">Membrane</keyword>
<proteinExistence type="predicted"/>
<keyword evidence="1" id="KW-0812">Transmembrane</keyword>
<sequence length="136" mass="15584">MNLALLTRRYCLLLYWLMFALITLYQAQWPGLMLHPERWSYPWRAVAIVWALLAVLVGVLYVILRPETFHRSWGRLAGALVYAAGLLVVGILSVVTDMPGYYYVPAQFSVVTMAVMLIFAAFQVLSVLWCRRRNSA</sequence>
<dbReference type="Proteomes" id="UP001265700">
    <property type="component" value="Unassembled WGS sequence"/>
</dbReference>
<gene>
    <name evidence="2" type="ORF">J2W49_001513</name>
</gene>
<accession>A0ABU1WK28</accession>
<protein>
    <recommendedName>
        <fullName evidence="4">Integral membrane protein</fullName>
    </recommendedName>
</protein>
<comment type="caution">
    <text evidence="2">The sequence shown here is derived from an EMBL/GenBank/DDBJ whole genome shotgun (WGS) entry which is preliminary data.</text>
</comment>